<gene>
    <name evidence="1" type="ORF">LCGC14_2154080</name>
</gene>
<dbReference type="AlphaFoldDB" id="A0A0F9EGW8"/>
<reference evidence="1" key="1">
    <citation type="journal article" date="2015" name="Nature">
        <title>Complex archaea that bridge the gap between prokaryotes and eukaryotes.</title>
        <authorList>
            <person name="Spang A."/>
            <person name="Saw J.H."/>
            <person name="Jorgensen S.L."/>
            <person name="Zaremba-Niedzwiedzka K."/>
            <person name="Martijn J."/>
            <person name="Lind A.E."/>
            <person name="van Eijk R."/>
            <person name="Schleper C."/>
            <person name="Guy L."/>
            <person name="Ettema T.J."/>
        </authorList>
    </citation>
    <scope>NUCLEOTIDE SEQUENCE</scope>
</reference>
<dbReference type="EMBL" id="LAZR01027504">
    <property type="protein sequence ID" value="KKL65526.1"/>
    <property type="molecule type" value="Genomic_DNA"/>
</dbReference>
<sequence>MDRLFLTKKQLVIWCRKHKFLVCYERRLEITKRLWKLRNEETSLRRELEEMGLQYNFLGE</sequence>
<proteinExistence type="predicted"/>
<evidence type="ECO:0000313" key="1">
    <source>
        <dbReference type="EMBL" id="KKL65526.1"/>
    </source>
</evidence>
<accession>A0A0F9EGW8</accession>
<name>A0A0F9EGW8_9ZZZZ</name>
<protein>
    <submittedName>
        <fullName evidence="1">Uncharacterized protein</fullName>
    </submittedName>
</protein>
<organism evidence="1">
    <name type="scientific">marine sediment metagenome</name>
    <dbReference type="NCBI Taxonomy" id="412755"/>
    <lineage>
        <taxon>unclassified sequences</taxon>
        <taxon>metagenomes</taxon>
        <taxon>ecological metagenomes</taxon>
    </lineage>
</organism>
<comment type="caution">
    <text evidence="1">The sequence shown here is derived from an EMBL/GenBank/DDBJ whole genome shotgun (WGS) entry which is preliminary data.</text>
</comment>